<evidence type="ECO:0000256" key="2">
    <source>
        <dbReference type="ARBA" id="ARBA00023125"/>
    </source>
</evidence>
<dbReference type="InterPro" id="IPR009057">
    <property type="entry name" value="Homeodomain-like_sf"/>
</dbReference>
<evidence type="ECO:0000259" key="5">
    <source>
        <dbReference type="PROSITE" id="PS50977"/>
    </source>
</evidence>
<dbReference type="Pfam" id="PF00440">
    <property type="entry name" value="TetR_N"/>
    <property type="match status" value="1"/>
</dbReference>
<dbReference type="PANTHER" id="PTHR30055:SF234">
    <property type="entry name" value="HTH-TYPE TRANSCRIPTIONAL REGULATOR BETI"/>
    <property type="match status" value="1"/>
</dbReference>
<feature type="DNA-binding region" description="H-T-H motif" evidence="4">
    <location>
        <begin position="35"/>
        <end position="54"/>
    </location>
</feature>
<dbReference type="PANTHER" id="PTHR30055">
    <property type="entry name" value="HTH-TYPE TRANSCRIPTIONAL REGULATOR RUTR"/>
    <property type="match status" value="1"/>
</dbReference>
<comment type="caution">
    <text evidence="6">The sequence shown here is derived from an EMBL/GenBank/DDBJ whole genome shotgun (WGS) entry which is preliminary data.</text>
</comment>
<evidence type="ECO:0000256" key="1">
    <source>
        <dbReference type="ARBA" id="ARBA00023015"/>
    </source>
</evidence>
<gene>
    <name evidence="6" type="ORF">DFR69_102475</name>
</gene>
<dbReference type="RefSeq" id="WP_110036542.1">
    <property type="nucleotide sequence ID" value="NZ_QGTL01000002.1"/>
</dbReference>
<evidence type="ECO:0000313" key="6">
    <source>
        <dbReference type="EMBL" id="PWV79412.1"/>
    </source>
</evidence>
<keyword evidence="1" id="KW-0805">Transcription regulation</keyword>
<dbReference type="AlphaFoldDB" id="A0A317NWQ9"/>
<dbReference type="Gene3D" id="1.10.357.10">
    <property type="entry name" value="Tetracycline Repressor, domain 2"/>
    <property type="match status" value="1"/>
</dbReference>
<name>A0A317NWQ9_9NOCA</name>
<protein>
    <submittedName>
        <fullName evidence="6">TetR family transcriptional regulator</fullName>
    </submittedName>
</protein>
<dbReference type="InterPro" id="IPR001647">
    <property type="entry name" value="HTH_TetR"/>
</dbReference>
<dbReference type="InterPro" id="IPR036271">
    <property type="entry name" value="Tet_transcr_reg_TetR-rel_C_sf"/>
</dbReference>
<keyword evidence="2 4" id="KW-0238">DNA-binding</keyword>
<dbReference type="SUPFAM" id="SSF48498">
    <property type="entry name" value="Tetracyclin repressor-like, C-terminal domain"/>
    <property type="match status" value="1"/>
</dbReference>
<dbReference type="SUPFAM" id="SSF46689">
    <property type="entry name" value="Homeodomain-like"/>
    <property type="match status" value="1"/>
</dbReference>
<evidence type="ECO:0000256" key="4">
    <source>
        <dbReference type="PROSITE-ProRule" id="PRU00335"/>
    </source>
</evidence>
<reference evidence="6 7" key="1">
    <citation type="submission" date="2018-05" db="EMBL/GenBank/DDBJ databases">
        <title>Genomic Encyclopedia of Type Strains, Phase IV (KMG-IV): sequencing the most valuable type-strain genomes for metagenomic binning, comparative biology and taxonomic classification.</title>
        <authorList>
            <person name="Goeker M."/>
        </authorList>
    </citation>
    <scope>NUCLEOTIDE SEQUENCE [LARGE SCALE GENOMIC DNA]</scope>
    <source>
        <strain evidence="6 7">DSM 44717</strain>
    </source>
</reference>
<evidence type="ECO:0000256" key="3">
    <source>
        <dbReference type="ARBA" id="ARBA00023163"/>
    </source>
</evidence>
<dbReference type="Proteomes" id="UP000246410">
    <property type="component" value="Unassembled WGS sequence"/>
</dbReference>
<dbReference type="InterPro" id="IPR049445">
    <property type="entry name" value="TetR_SbtR-like_C"/>
</dbReference>
<sequence length="187" mass="19959">MTTPPRRLRADAGRNRANVLDAAVRLFAERGDAVQMAEVAGAAGVGVGTVYRHFPTRQALIEAVAEQRFVEILDFARAESAQAPTGREAVRALLLRVGRVHEEGRTLSSLIESTLGDTAPRGEVALALRELGTTLVDQGRADGTLRADVTFADLYMIVGALATVARANLGDWHRFVDITLAGLTPSA</sequence>
<feature type="domain" description="HTH tetR-type" evidence="5">
    <location>
        <begin position="13"/>
        <end position="72"/>
    </location>
</feature>
<dbReference type="PROSITE" id="PS50977">
    <property type="entry name" value="HTH_TETR_2"/>
    <property type="match status" value="1"/>
</dbReference>
<dbReference type="GO" id="GO:0003700">
    <property type="term" value="F:DNA-binding transcription factor activity"/>
    <property type="evidence" value="ECO:0007669"/>
    <property type="project" value="TreeGrafter"/>
</dbReference>
<organism evidence="6 7">
    <name type="scientific">Nocardia neocaledoniensis</name>
    <dbReference type="NCBI Taxonomy" id="236511"/>
    <lineage>
        <taxon>Bacteria</taxon>
        <taxon>Bacillati</taxon>
        <taxon>Actinomycetota</taxon>
        <taxon>Actinomycetes</taxon>
        <taxon>Mycobacteriales</taxon>
        <taxon>Nocardiaceae</taxon>
        <taxon>Nocardia</taxon>
    </lineage>
</organism>
<dbReference type="Pfam" id="PF21597">
    <property type="entry name" value="TetR_C_43"/>
    <property type="match status" value="1"/>
</dbReference>
<accession>A0A317NWQ9</accession>
<dbReference type="PRINTS" id="PR00455">
    <property type="entry name" value="HTHTETR"/>
</dbReference>
<dbReference type="InterPro" id="IPR050109">
    <property type="entry name" value="HTH-type_TetR-like_transc_reg"/>
</dbReference>
<keyword evidence="7" id="KW-1185">Reference proteome</keyword>
<dbReference type="EMBL" id="QGTL01000002">
    <property type="protein sequence ID" value="PWV79412.1"/>
    <property type="molecule type" value="Genomic_DNA"/>
</dbReference>
<evidence type="ECO:0000313" key="7">
    <source>
        <dbReference type="Proteomes" id="UP000246410"/>
    </source>
</evidence>
<proteinExistence type="predicted"/>
<dbReference type="GO" id="GO:0000976">
    <property type="term" value="F:transcription cis-regulatory region binding"/>
    <property type="evidence" value="ECO:0007669"/>
    <property type="project" value="TreeGrafter"/>
</dbReference>
<keyword evidence="3" id="KW-0804">Transcription</keyword>